<feature type="region of interest" description="Disordered" evidence="1">
    <location>
        <begin position="510"/>
        <end position="533"/>
    </location>
</feature>
<feature type="compositionally biased region" description="Low complexity" evidence="1">
    <location>
        <begin position="47"/>
        <end position="59"/>
    </location>
</feature>
<evidence type="ECO:0000259" key="2">
    <source>
        <dbReference type="PROSITE" id="PS51205"/>
    </source>
</evidence>
<dbReference type="GO" id="GO:0030139">
    <property type="term" value="C:endocytic vesicle"/>
    <property type="evidence" value="ECO:0007669"/>
    <property type="project" value="TreeGrafter"/>
</dbReference>
<sequence length="533" mass="55563">MASAAEPSDSASAAEAVPGGSLFGMISTLVGSSTPGTPQRGSTPSEAADGGRAEGAAPAVAPKPLSTDAVQREFLLRLRHGEAGPVRAFLQSRLRQFATQDFAAAPARGAGSIEAQAQRLQSDILARMQKCHPWAKLDAAGWSQEAEAVERFVSSQLHDHVVKAAGAGRAADEAFSSRCDALCTFVGPAELHVPQAALAPRFKDTWATAQDFIHRVTAYKDPFRKLLCIDRCCRQLYRMIHTAGAVERAARMAAPAQLPDSELAASPAGGADAVDNAAPAAARDSPSPAEEQSGPSADDLVPCVIWCLLRSNPPRFRSHLDFITRFRPPSRVTGSLAYHLTVLQSAVQFIERCGAEELGMGPDAFEEALRAGEEAAASRQPLAKQLQSIGDAFDTPKDDAAPPRAAEAGASGVRPDAAPEAPGADPGAASAAAGAVPLPALAPLPMAHELPFSPPLSEASPSALEAWKADRYRFLRRDPASLTMAEVPQLLAEYRHMVATCASIAEALGLPPPDVAQLSPDGAAGASETPGAQ</sequence>
<feature type="compositionally biased region" description="Low complexity" evidence="1">
    <location>
        <begin position="267"/>
        <end position="289"/>
    </location>
</feature>
<accession>A0A7S0PGF7</accession>
<dbReference type="SUPFAM" id="SSF109993">
    <property type="entry name" value="VPS9 domain"/>
    <property type="match status" value="1"/>
</dbReference>
<dbReference type="EMBL" id="HBET01022093">
    <property type="protein sequence ID" value="CAD8570754.1"/>
    <property type="molecule type" value="Transcribed_RNA"/>
</dbReference>
<feature type="region of interest" description="Disordered" evidence="1">
    <location>
        <begin position="27"/>
        <end position="64"/>
    </location>
</feature>
<feature type="region of interest" description="Disordered" evidence="1">
    <location>
        <begin position="261"/>
        <end position="296"/>
    </location>
</feature>
<evidence type="ECO:0000313" key="3">
    <source>
        <dbReference type="EMBL" id="CAD8570754.1"/>
    </source>
</evidence>
<reference evidence="3" key="1">
    <citation type="submission" date="2021-01" db="EMBL/GenBank/DDBJ databases">
        <authorList>
            <person name="Corre E."/>
            <person name="Pelletier E."/>
            <person name="Niang G."/>
            <person name="Scheremetjew M."/>
            <person name="Finn R."/>
            <person name="Kale V."/>
            <person name="Holt S."/>
            <person name="Cochrane G."/>
            <person name="Meng A."/>
            <person name="Brown T."/>
            <person name="Cohen L."/>
        </authorList>
    </citation>
    <scope>NUCLEOTIDE SEQUENCE</scope>
    <source>
        <strain evidence="3">E4-10</strain>
    </source>
</reference>
<dbReference type="InterPro" id="IPR045046">
    <property type="entry name" value="Vps9-like"/>
</dbReference>
<protein>
    <recommendedName>
        <fullName evidence="2">VPS9 domain-containing protein</fullName>
    </recommendedName>
</protein>
<feature type="domain" description="VPS9" evidence="2">
    <location>
        <begin position="169"/>
        <end position="359"/>
    </location>
</feature>
<dbReference type="PANTHER" id="PTHR23101">
    <property type="entry name" value="RAB GDP/GTP EXCHANGE FACTOR"/>
    <property type="match status" value="1"/>
</dbReference>
<dbReference type="Gene3D" id="1.20.1050.80">
    <property type="entry name" value="VPS9 domain"/>
    <property type="match status" value="1"/>
</dbReference>
<evidence type="ECO:0000256" key="1">
    <source>
        <dbReference type="SAM" id="MobiDB-lite"/>
    </source>
</evidence>
<dbReference type="PROSITE" id="PS51205">
    <property type="entry name" value="VPS9"/>
    <property type="match status" value="1"/>
</dbReference>
<dbReference type="InterPro" id="IPR037191">
    <property type="entry name" value="VPS9_dom_sf"/>
</dbReference>
<dbReference type="GO" id="GO:0005085">
    <property type="term" value="F:guanyl-nucleotide exchange factor activity"/>
    <property type="evidence" value="ECO:0007669"/>
    <property type="project" value="InterPro"/>
</dbReference>
<dbReference type="InterPro" id="IPR003123">
    <property type="entry name" value="VPS9"/>
</dbReference>
<dbReference type="PANTHER" id="PTHR23101:SF25">
    <property type="entry name" value="GTPASE-ACTIVATING PROTEIN AND VPS9 DOMAIN-CONTAINING PROTEIN 1"/>
    <property type="match status" value="1"/>
</dbReference>
<organism evidence="3">
    <name type="scientific">Cafeteria roenbergensis</name>
    <name type="common">Marine flagellate</name>
    <dbReference type="NCBI Taxonomy" id="33653"/>
    <lineage>
        <taxon>Eukaryota</taxon>
        <taxon>Sar</taxon>
        <taxon>Stramenopiles</taxon>
        <taxon>Bigyra</taxon>
        <taxon>Opalozoa</taxon>
        <taxon>Bicosoecida</taxon>
        <taxon>Cafeteriaceae</taxon>
        <taxon>Cafeteria</taxon>
    </lineage>
</organism>
<dbReference type="GO" id="GO:0031267">
    <property type="term" value="F:small GTPase binding"/>
    <property type="evidence" value="ECO:0007669"/>
    <property type="project" value="TreeGrafter"/>
</dbReference>
<feature type="compositionally biased region" description="Low complexity" evidence="1">
    <location>
        <begin position="402"/>
        <end position="431"/>
    </location>
</feature>
<dbReference type="Pfam" id="PF02204">
    <property type="entry name" value="VPS9"/>
    <property type="match status" value="1"/>
</dbReference>
<dbReference type="AlphaFoldDB" id="A0A7S0PGF7"/>
<feature type="compositionally biased region" description="Polar residues" evidence="1">
    <location>
        <begin position="29"/>
        <end position="45"/>
    </location>
</feature>
<dbReference type="GO" id="GO:0016192">
    <property type="term" value="P:vesicle-mediated transport"/>
    <property type="evidence" value="ECO:0007669"/>
    <property type="project" value="InterPro"/>
</dbReference>
<gene>
    <name evidence="3" type="ORF">CROE0942_LOCUS15134</name>
</gene>
<proteinExistence type="predicted"/>
<feature type="region of interest" description="Disordered" evidence="1">
    <location>
        <begin position="392"/>
        <end position="431"/>
    </location>
</feature>
<name>A0A7S0PGF7_CAFRO</name>
<dbReference type="GO" id="GO:0005829">
    <property type="term" value="C:cytosol"/>
    <property type="evidence" value="ECO:0007669"/>
    <property type="project" value="TreeGrafter"/>
</dbReference>